<dbReference type="STRING" id="398580.Dshi_2868"/>
<dbReference type="GO" id="GO:0022900">
    <property type="term" value="P:electron transport chain"/>
    <property type="evidence" value="ECO:0007669"/>
    <property type="project" value="InterPro"/>
</dbReference>
<evidence type="ECO:0000256" key="5">
    <source>
        <dbReference type="ARBA" id="ARBA00023004"/>
    </source>
</evidence>
<keyword evidence="1" id="KW-0813">Transport</keyword>
<evidence type="ECO:0000313" key="9">
    <source>
        <dbReference type="EMBL" id="ABV94601.1"/>
    </source>
</evidence>
<keyword evidence="8" id="KW-0732">Signal</keyword>
<feature type="binding site" description="covalent" evidence="7">
    <location>
        <position position="147"/>
    </location>
    <ligand>
        <name>heme c</name>
        <dbReference type="ChEBI" id="CHEBI:61717"/>
    </ligand>
</feature>
<evidence type="ECO:0000256" key="6">
    <source>
        <dbReference type="PIRSR" id="PIRSR000027-1"/>
    </source>
</evidence>
<name>A8LJJ8_DINSH</name>
<dbReference type="AlphaFoldDB" id="A8LJJ8"/>
<keyword evidence="3 6" id="KW-0479">Metal-binding</keyword>
<dbReference type="PIRSF" id="PIRSF000027">
    <property type="entry name" value="Cytc_c_prime"/>
    <property type="match status" value="1"/>
</dbReference>
<dbReference type="Proteomes" id="UP000006833">
    <property type="component" value="Chromosome"/>
</dbReference>
<dbReference type="HOGENOM" id="CLU_106713_4_0_5"/>
<evidence type="ECO:0000256" key="2">
    <source>
        <dbReference type="ARBA" id="ARBA00022617"/>
    </source>
</evidence>
<keyword evidence="10" id="KW-1185">Reference proteome</keyword>
<dbReference type="InterPro" id="IPR010980">
    <property type="entry name" value="Cyt_c/b562"/>
</dbReference>
<dbReference type="PROSITE" id="PS51009">
    <property type="entry name" value="CYTCII"/>
    <property type="match status" value="1"/>
</dbReference>
<dbReference type="GO" id="GO:0009055">
    <property type="term" value="F:electron transfer activity"/>
    <property type="evidence" value="ECO:0007669"/>
    <property type="project" value="InterPro"/>
</dbReference>
<feature type="chain" id="PRO_5002725225" evidence="8">
    <location>
        <begin position="28"/>
        <end position="159"/>
    </location>
</feature>
<dbReference type="RefSeq" id="WP_012179529.1">
    <property type="nucleotide sequence ID" value="NC_009952.1"/>
</dbReference>
<gene>
    <name evidence="9" type="ordered locus">Dshi_2868</name>
</gene>
<evidence type="ECO:0000256" key="8">
    <source>
        <dbReference type="SAM" id="SignalP"/>
    </source>
</evidence>
<keyword evidence="4" id="KW-0249">Electron transport</keyword>
<evidence type="ECO:0000256" key="3">
    <source>
        <dbReference type="ARBA" id="ARBA00022723"/>
    </source>
</evidence>
<evidence type="ECO:0000256" key="7">
    <source>
        <dbReference type="PIRSR" id="PIRSR000027-2"/>
    </source>
</evidence>
<dbReference type="EMBL" id="CP000830">
    <property type="protein sequence ID" value="ABV94601.1"/>
    <property type="molecule type" value="Genomic_DNA"/>
</dbReference>
<evidence type="ECO:0000313" key="10">
    <source>
        <dbReference type="Proteomes" id="UP000006833"/>
    </source>
</evidence>
<organism evidence="9 10">
    <name type="scientific">Dinoroseobacter shibae (strain DSM 16493 / NCIMB 14021 / DFL 12)</name>
    <dbReference type="NCBI Taxonomy" id="398580"/>
    <lineage>
        <taxon>Bacteria</taxon>
        <taxon>Pseudomonadati</taxon>
        <taxon>Pseudomonadota</taxon>
        <taxon>Alphaproteobacteria</taxon>
        <taxon>Rhodobacterales</taxon>
        <taxon>Roseobacteraceae</taxon>
        <taxon>Dinoroseobacter</taxon>
    </lineage>
</organism>
<dbReference type="InterPro" id="IPR012127">
    <property type="entry name" value="Cyt_c_prime"/>
</dbReference>
<dbReference type="eggNOG" id="COG3909">
    <property type="taxonomic scope" value="Bacteria"/>
</dbReference>
<feature type="binding site" description="covalent" evidence="7">
    <location>
        <position position="150"/>
    </location>
    <ligand>
        <name>heme c</name>
        <dbReference type="ChEBI" id="CHEBI:61717"/>
    </ligand>
</feature>
<accession>A8LJJ8</accession>
<dbReference type="Pfam" id="PF01322">
    <property type="entry name" value="Cytochrom_C_2"/>
    <property type="match status" value="1"/>
</dbReference>
<sequence>MIHTRLCAAALIGALGLGAGVPTIAVAQDSFENQLKARQGQFRLIALNLGVLGNMAKGDIPYDAEAAQAAADNLVTVAAITQGLLWPEGSDAMSIDGTRAMPSIWEDNADFVEKWEAVAAAADGLAAVAGDGQAALGPALGPMGATCKSCHEAHREPDS</sequence>
<feature type="binding site" description="axial binding residue" evidence="6">
    <location>
        <position position="151"/>
    </location>
    <ligand>
        <name>heme c</name>
        <dbReference type="ChEBI" id="CHEBI:61717"/>
    </ligand>
    <ligandPart>
        <name>Fe</name>
        <dbReference type="ChEBI" id="CHEBI:18248"/>
    </ligandPart>
</feature>
<keyword evidence="2 7" id="KW-0349">Heme</keyword>
<dbReference type="GO" id="GO:0005506">
    <property type="term" value="F:iron ion binding"/>
    <property type="evidence" value="ECO:0007669"/>
    <property type="project" value="InterPro"/>
</dbReference>
<proteinExistence type="predicted"/>
<keyword evidence="5 6" id="KW-0408">Iron</keyword>
<evidence type="ECO:0000256" key="4">
    <source>
        <dbReference type="ARBA" id="ARBA00022982"/>
    </source>
</evidence>
<dbReference type="GO" id="GO:0020037">
    <property type="term" value="F:heme binding"/>
    <property type="evidence" value="ECO:0007669"/>
    <property type="project" value="InterPro"/>
</dbReference>
<feature type="signal peptide" evidence="8">
    <location>
        <begin position="1"/>
        <end position="27"/>
    </location>
</feature>
<dbReference type="KEGG" id="dsh:Dshi_2868"/>
<comment type="PTM">
    <text evidence="7">Binds 1 heme group per subunit.</text>
</comment>
<protein>
    <submittedName>
        <fullName evidence="9">Cytochrome c</fullName>
    </submittedName>
</protein>
<dbReference type="OrthoDB" id="7596534at2"/>
<reference evidence="10" key="1">
    <citation type="journal article" date="2010" name="ISME J.">
        <title>The complete genome sequence of the algal symbiont Dinoroseobacter shibae: a hitchhiker's guide to life in the sea.</title>
        <authorList>
            <person name="Wagner-Dobler I."/>
            <person name="Ballhausen B."/>
            <person name="Berger M."/>
            <person name="Brinkhoff T."/>
            <person name="Buchholz I."/>
            <person name="Bunk B."/>
            <person name="Cypionka H."/>
            <person name="Daniel R."/>
            <person name="Drepper T."/>
            <person name="Gerdts G."/>
            <person name="Hahnke S."/>
            <person name="Han C."/>
            <person name="Jahn D."/>
            <person name="Kalhoefer D."/>
            <person name="Kiss H."/>
            <person name="Klenk H.P."/>
            <person name="Kyrpides N."/>
            <person name="Liebl W."/>
            <person name="Liesegang H."/>
            <person name="Meincke L."/>
            <person name="Pati A."/>
            <person name="Petersen J."/>
            <person name="Piekarski T."/>
            <person name="Pommerenke C."/>
            <person name="Pradella S."/>
            <person name="Pukall R."/>
            <person name="Rabus R."/>
            <person name="Stackebrandt E."/>
            <person name="Thole S."/>
            <person name="Thompson L."/>
            <person name="Tielen P."/>
            <person name="Tomasch J."/>
            <person name="von Jan M."/>
            <person name="Wanphrut N."/>
            <person name="Wichels A."/>
            <person name="Zech H."/>
            <person name="Simon M."/>
        </authorList>
    </citation>
    <scope>NUCLEOTIDE SEQUENCE [LARGE SCALE GENOMIC DNA]</scope>
    <source>
        <strain evidence="10">DSM 16493 / NCIMB 14021 / DFL 12</strain>
    </source>
</reference>
<dbReference type="PRINTS" id="PR00608">
    <property type="entry name" value="CYTCHROMECII"/>
</dbReference>
<dbReference type="Gene3D" id="1.20.120.10">
    <property type="entry name" value="Cytochrome c/b562"/>
    <property type="match status" value="1"/>
</dbReference>
<dbReference type="InterPro" id="IPR015984">
    <property type="entry name" value="Cyt_c_prime_subgr"/>
</dbReference>
<dbReference type="InterPro" id="IPR002321">
    <property type="entry name" value="Cyt_c_II"/>
</dbReference>
<dbReference type="GO" id="GO:0042597">
    <property type="term" value="C:periplasmic space"/>
    <property type="evidence" value="ECO:0007669"/>
    <property type="project" value="InterPro"/>
</dbReference>
<evidence type="ECO:0000256" key="1">
    <source>
        <dbReference type="ARBA" id="ARBA00022448"/>
    </source>
</evidence>
<dbReference type="SUPFAM" id="SSF47175">
    <property type="entry name" value="Cytochromes"/>
    <property type="match status" value="1"/>
</dbReference>